<organism evidence="1">
    <name type="scientific">uncultured Poseidoniia archaeon</name>
    <dbReference type="NCBI Taxonomy" id="1697135"/>
    <lineage>
        <taxon>Archaea</taxon>
        <taxon>Methanobacteriati</taxon>
        <taxon>Thermoplasmatota</taxon>
        <taxon>Candidatus Poseidoniia</taxon>
        <taxon>environmental samples</taxon>
    </lineage>
</organism>
<reference evidence="1" key="2">
    <citation type="journal article" date="2015" name="ISME J.">
        <title>A new class of marine Euryarchaeota group II from the Mediterranean deep chlorophyll maximum.</title>
        <authorList>
            <person name="Martin-Cuadrado A.B."/>
            <person name="Garcia-Heredia I."/>
            <person name="Molto A.G."/>
            <person name="Lopez-Ubeda R."/>
            <person name="Kimes N."/>
            <person name="Lopez-Garcia P."/>
            <person name="Moreira D."/>
            <person name="Rodriguez-Valera F."/>
        </authorList>
    </citation>
    <scope>NUCLEOTIDE SEQUENCE</scope>
</reference>
<sequence>MMYARESHSTDRDAGQMLLATGVVLLLSLLSMAVFSVKVAGITQSTDSSSNGVIQTTNEVMDAIPVLVENRAIVWIDAGVDRLEAAQLSIDSVHDDLLHHGELRGVEVKILNFMFSDIDGSSMQVNGELGVSDSTTTLQSNVSFIISV</sequence>
<protein>
    <submittedName>
        <fullName evidence="1">Uncharacterized protein</fullName>
    </submittedName>
</protein>
<proteinExistence type="predicted"/>
<accession>A0A1B1TF51</accession>
<dbReference type="AlphaFoldDB" id="A0A1B1TF51"/>
<evidence type="ECO:0000313" key="1">
    <source>
        <dbReference type="EMBL" id="ANV80915.1"/>
    </source>
</evidence>
<dbReference type="EMBL" id="KP211912">
    <property type="protein sequence ID" value="ANV80915.1"/>
    <property type="molecule type" value="Genomic_DNA"/>
</dbReference>
<name>A0A1B1TF51_9ARCH</name>
<reference evidence="1" key="1">
    <citation type="submission" date="2014-11" db="EMBL/GenBank/DDBJ databases">
        <authorList>
            <person name="Zhu J."/>
            <person name="Qi W."/>
            <person name="Song R."/>
        </authorList>
    </citation>
    <scope>NUCLEOTIDE SEQUENCE</scope>
</reference>